<evidence type="ECO:0000256" key="7">
    <source>
        <dbReference type="ARBA" id="ARBA00022840"/>
    </source>
</evidence>
<dbReference type="EC" id="2.7.1.21" evidence="2 8"/>
<dbReference type="GO" id="GO:0008270">
    <property type="term" value="F:zinc ion binding"/>
    <property type="evidence" value="ECO:0007669"/>
    <property type="project" value="UniProtKB-UniRule"/>
</dbReference>
<evidence type="ECO:0000256" key="10">
    <source>
        <dbReference type="PIRSR" id="PIRSR035805-2"/>
    </source>
</evidence>
<comment type="similarity">
    <text evidence="1 8 12">Belongs to the thymidine kinase family.</text>
</comment>
<name>A0A8X8I3F0_CALTT</name>
<evidence type="ECO:0000256" key="12">
    <source>
        <dbReference type="RuleBase" id="RU004165"/>
    </source>
</evidence>
<dbReference type="NCBIfam" id="NF003296">
    <property type="entry name" value="PRK04296.1-1"/>
    <property type="match status" value="1"/>
</dbReference>
<keyword evidence="6 8" id="KW-0418">Kinase</keyword>
<organism evidence="13 14">
    <name type="scientific">Caldalkalibacillus thermarum (strain TA2.A1)</name>
    <dbReference type="NCBI Taxonomy" id="986075"/>
    <lineage>
        <taxon>Bacteria</taxon>
        <taxon>Bacillati</taxon>
        <taxon>Bacillota</taxon>
        <taxon>Bacilli</taxon>
        <taxon>Bacillales</taxon>
        <taxon>Bacillaceae</taxon>
        <taxon>Caldalkalibacillus</taxon>
    </lineage>
</organism>
<proteinExistence type="inferred from homology"/>
<feature type="binding site" evidence="8">
    <location>
        <begin position="9"/>
        <end position="16"/>
    </location>
    <ligand>
        <name>ATP</name>
        <dbReference type="ChEBI" id="CHEBI:30616"/>
    </ligand>
</feature>
<keyword evidence="8" id="KW-0862">Zinc</keyword>
<dbReference type="Pfam" id="PF00265">
    <property type="entry name" value="TK"/>
    <property type="match status" value="1"/>
</dbReference>
<dbReference type="SUPFAM" id="SSF52540">
    <property type="entry name" value="P-loop containing nucleoside triphosphate hydrolases"/>
    <property type="match status" value="1"/>
</dbReference>
<dbReference type="InterPro" id="IPR001267">
    <property type="entry name" value="Thymidine_kinase"/>
</dbReference>
<reference evidence="13 14" key="1">
    <citation type="journal article" date="2020" name="Extremophiles">
        <title>Genomic analysis of Caldalkalibacillus thermarum TA2.A1 reveals aerobic alkaliphilic metabolism and evolutionary hallmarks linking alkaliphilic bacteria and plant life.</title>
        <authorList>
            <person name="de Jong S.I."/>
            <person name="van den Broek M.A."/>
            <person name="Merkel A.Y."/>
            <person name="de la Torre Cortes P."/>
            <person name="Kalamorz F."/>
            <person name="Cook G.M."/>
            <person name="van Loosdrecht M.C.M."/>
            <person name="McMillan D.G.G."/>
        </authorList>
    </citation>
    <scope>NUCLEOTIDE SEQUENCE [LARGE SCALE GENOMIC DNA]</scope>
    <source>
        <strain evidence="13 14">TA2.A1</strain>
    </source>
</reference>
<evidence type="ECO:0000313" key="14">
    <source>
        <dbReference type="Proteomes" id="UP000825179"/>
    </source>
</evidence>
<keyword evidence="8" id="KW-0963">Cytoplasm</keyword>
<comment type="subcellular location">
    <subcellularLocation>
        <location evidence="8">Cytoplasm</location>
    </subcellularLocation>
</comment>
<comment type="catalytic activity">
    <reaction evidence="8 11">
        <text>thymidine + ATP = dTMP + ADP + H(+)</text>
        <dbReference type="Rhea" id="RHEA:19129"/>
        <dbReference type="ChEBI" id="CHEBI:15378"/>
        <dbReference type="ChEBI" id="CHEBI:17748"/>
        <dbReference type="ChEBI" id="CHEBI:30616"/>
        <dbReference type="ChEBI" id="CHEBI:63528"/>
        <dbReference type="ChEBI" id="CHEBI:456216"/>
        <dbReference type="EC" id="2.7.1.21"/>
    </reaction>
</comment>
<evidence type="ECO:0000256" key="3">
    <source>
        <dbReference type="ARBA" id="ARBA00022634"/>
    </source>
</evidence>
<dbReference type="PIRSF" id="PIRSF035805">
    <property type="entry name" value="TK_cell"/>
    <property type="match status" value="1"/>
</dbReference>
<evidence type="ECO:0000256" key="11">
    <source>
        <dbReference type="RuleBase" id="RU000544"/>
    </source>
</evidence>
<sequence length="185" mass="20585">MGHIETIYGCMFAGKTTELIRRVEGKNVLAFKPKLDNRYSTGHIVSHNGETLKAVLIDRAEEIMDHVNGKAEYIAIDEVQFLNSIGSVCRQLANQGYKVVCAGLDLDFRGEPFPPMPYLVAVSHSVTHLRAKCVCCGKPATRTQRLIDGQPAHVDDPVIMVGADDLYEPRCVDCHEVRGVRKKMF</sequence>
<dbReference type="HAMAP" id="MF_00124">
    <property type="entry name" value="Thymidine_kinase"/>
    <property type="match status" value="1"/>
</dbReference>
<dbReference type="GO" id="GO:0005524">
    <property type="term" value="F:ATP binding"/>
    <property type="evidence" value="ECO:0007669"/>
    <property type="project" value="UniProtKB-UniRule"/>
</dbReference>
<dbReference type="AlphaFoldDB" id="A0A8X8I3F0"/>
<evidence type="ECO:0000256" key="9">
    <source>
        <dbReference type="PIRSR" id="PIRSR035805-1"/>
    </source>
</evidence>
<feature type="binding site" evidence="10">
    <location>
        <begin position="159"/>
        <end position="162"/>
    </location>
    <ligand>
        <name>substrate</name>
    </ligand>
</feature>
<evidence type="ECO:0000256" key="2">
    <source>
        <dbReference type="ARBA" id="ARBA00012118"/>
    </source>
</evidence>
<dbReference type="Gene3D" id="3.40.50.300">
    <property type="entry name" value="P-loop containing nucleotide triphosphate hydrolases"/>
    <property type="match status" value="1"/>
</dbReference>
<gene>
    <name evidence="8" type="primary">tdk</name>
    <name evidence="13" type="ORF">HUR95_15935</name>
</gene>
<keyword evidence="8" id="KW-0479">Metal-binding</keyword>
<evidence type="ECO:0000313" key="13">
    <source>
        <dbReference type="EMBL" id="QZT33690.1"/>
    </source>
</evidence>
<keyword evidence="7 8" id="KW-0067">ATP-binding</keyword>
<evidence type="ECO:0000256" key="4">
    <source>
        <dbReference type="ARBA" id="ARBA00022679"/>
    </source>
</evidence>
<evidence type="ECO:0000256" key="5">
    <source>
        <dbReference type="ARBA" id="ARBA00022741"/>
    </source>
</evidence>
<evidence type="ECO:0000256" key="1">
    <source>
        <dbReference type="ARBA" id="ARBA00007587"/>
    </source>
</evidence>
<dbReference type="RefSeq" id="WP_222822760.1">
    <property type="nucleotide sequence ID" value="NZ_CP082237.1"/>
</dbReference>
<feature type="binding site" evidence="8">
    <location>
        <begin position="77"/>
        <end position="80"/>
    </location>
    <ligand>
        <name>ATP</name>
        <dbReference type="ChEBI" id="CHEBI:30616"/>
    </ligand>
</feature>
<keyword evidence="5 8" id="KW-0547">Nucleotide-binding</keyword>
<feature type="binding site" evidence="10">
    <location>
        <position position="167"/>
    </location>
    <ligand>
        <name>substrate</name>
    </ligand>
</feature>
<keyword evidence="14" id="KW-1185">Reference proteome</keyword>
<comment type="subunit">
    <text evidence="8">Homotetramer.</text>
</comment>
<keyword evidence="4 8" id="KW-0808">Transferase</keyword>
<protein>
    <recommendedName>
        <fullName evidence="2 8">Thymidine kinase</fullName>
        <ecNumber evidence="2 8">2.7.1.21</ecNumber>
    </recommendedName>
</protein>
<dbReference type="KEGG" id="cthu:HUR95_15935"/>
<dbReference type="Proteomes" id="UP000825179">
    <property type="component" value="Chromosome"/>
</dbReference>
<feature type="binding site" evidence="8">
    <location>
        <position position="171"/>
    </location>
    <ligand>
        <name>Zn(2+)</name>
        <dbReference type="ChEBI" id="CHEBI:29105"/>
    </ligand>
</feature>
<dbReference type="PANTHER" id="PTHR11441:SF0">
    <property type="entry name" value="THYMIDINE KINASE, CYTOSOLIC"/>
    <property type="match status" value="1"/>
</dbReference>
<feature type="binding site" evidence="8">
    <location>
        <position position="136"/>
    </location>
    <ligand>
        <name>Zn(2+)</name>
        <dbReference type="ChEBI" id="CHEBI:29105"/>
    </ligand>
</feature>
<accession>A0A8X8I3F0</accession>
<dbReference type="GO" id="GO:0071897">
    <property type="term" value="P:DNA biosynthetic process"/>
    <property type="evidence" value="ECO:0007669"/>
    <property type="project" value="UniProtKB-KW"/>
</dbReference>
<feature type="active site" description="Proton acceptor" evidence="8 9">
    <location>
        <position position="78"/>
    </location>
</feature>
<dbReference type="InterPro" id="IPR027417">
    <property type="entry name" value="P-loop_NTPase"/>
</dbReference>
<dbReference type="SUPFAM" id="SSF57716">
    <property type="entry name" value="Glucocorticoid receptor-like (DNA-binding domain)"/>
    <property type="match status" value="1"/>
</dbReference>
<dbReference type="GO" id="GO:0046104">
    <property type="term" value="P:thymidine metabolic process"/>
    <property type="evidence" value="ECO:0007669"/>
    <property type="project" value="TreeGrafter"/>
</dbReference>
<feature type="binding site" evidence="8">
    <location>
        <position position="133"/>
    </location>
    <ligand>
        <name>Zn(2+)</name>
        <dbReference type="ChEBI" id="CHEBI:29105"/>
    </ligand>
</feature>
<feature type="binding site" evidence="8">
    <location>
        <position position="174"/>
    </location>
    <ligand>
        <name>Zn(2+)</name>
        <dbReference type="ChEBI" id="CHEBI:29105"/>
    </ligand>
</feature>
<dbReference type="Gene3D" id="3.30.60.20">
    <property type="match status" value="1"/>
</dbReference>
<dbReference type="GO" id="GO:0005829">
    <property type="term" value="C:cytosol"/>
    <property type="evidence" value="ECO:0007669"/>
    <property type="project" value="TreeGrafter"/>
</dbReference>
<evidence type="ECO:0000256" key="6">
    <source>
        <dbReference type="ARBA" id="ARBA00022777"/>
    </source>
</evidence>
<dbReference type="GO" id="GO:0004797">
    <property type="term" value="F:thymidine kinase activity"/>
    <property type="evidence" value="ECO:0007669"/>
    <property type="project" value="UniProtKB-UniRule"/>
</dbReference>
<keyword evidence="3 8" id="KW-0237">DNA synthesis</keyword>
<dbReference type="EMBL" id="CP082237">
    <property type="protein sequence ID" value="QZT33690.1"/>
    <property type="molecule type" value="Genomic_DNA"/>
</dbReference>
<dbReference type="PANTHER" id="PTHR11441">
    <property type="entry name" value="THYMIDINE KINASE"/>
    <property type="match status" value="1"/>
</dbReference>
<evidence type="ECO:0000256" key="8">
    <source>
        <dbReference type="HAMAP-Rule" id="MF_00124"/>
    </source>
</evidence>